<gene>
    <name evidence="1" type="ORF">CCMP2556_LOCUS16911</name>
</gene>
<comment type="caution">
    <text evidence="1">The sequence shown here is derived from an EMBL/GenBank/DDBJ whole genome shotgun (WGS) entry which is preliminary data.</text>
</comment>
<dbReference type="Pfam" id="PF04724">
    <property type="entry name" value="Glyco_transf_17"/>
    <property type="match status" value="1"/>
</dbReference>
<evidence type="ECO:0000313" key="2">
    <source>
        <dbReference type="Proteomes" id="UP001642484"/>
    </source>
</evidence>
<dbReference type="Proteomes" id="UP001642484">
    <property type="component" value="Unassembled WGS sequence"/>
</dbReference>
<proteinExistence type="predicted"/>
<dbReference type="PANTHER" id="PTHR12224">
    <property type="entry name" value="BETA-1,4-MANNOSYL-GLYCOPROTEIN BETA-1,4-N-ACETYLGLUCOSAMINYL-TRANSFERASE"/>
    <property type="match status" value="1"/>
</dbReference>
<organism evidence="1 2">
    <name type="scientific">Durusdinium trenchii</name>
    <dbReference type="NCBI Taxonomy" id="1381693"/>
    <lineage>
        <taxon>Eukaryota</taxon>
        <taxon>Sar</taxon>
        <taxon>Alveolata</taxon>
        <taxon>Dinophyceae</taxon>
        <taxon>Suessiales</taxon>
        <taxon>Symbiodiniaceae</taxon>
        <taxon>Durusdinium</taxon>
    </lineage>
</organism>
<sequence>MPRQRHVFLVLLLAALAGSVVWVARTDSSKIKLLSFSRINITWDGDVRQQLERLAGEVRTSTSIALPSPHAPASKEEQMEQGQQGMLKAAGRDVEIQTNLPSDPISQSTSNPPASTASASTSTPKFSSSVSTSPPPSISASLRSSLSSGRSGLRQILNEVCQVERKAPGVHMRHMPLVLREQVFSTLGEVISSQPLAPLDIKTNPLMASPPQPNCHLPALKEFLTGDLREKPLMLIDLPTGMGGGPELEFLELRLLELQDIADLMVAAESDFTFRGDRKPRLFQKNANRFKNFNHLLYLDLDRCERFRAAIDKTRAEHGRSQAQSLWAIQNTQRQCLWQLLQSERPNLTNETLVIFSDLDEIPNGEQMLAMKHCEWKTEAKCFQLQQHVVTFNLRQVGTAAAGCFPQSPWKQGLLLQLGWARAHVSIPLRLKVAPLLKGGATHLSHFGSAPELLLKGLQHGEGGGLFLKFQKNRTACTATDQDIDQLLTTFRDDPISIVRSWEKKSHPLPKAKPNKATLEKCGIPWALRENPQRYVSFWGLRTKLVQSAKGLQGLQKDERVWQKELPPAEPSMVRAFGFVL</sequence>
<dbReference type="PANTHER" id="PTHR12224:SF0">
    <property type="entry name" value="BETA-1,4-MANNOSYL-GLYCOPROTEIN 4-BETA-N-ACETYLGLUCOSAMINYLTRANSFERASE"/>
    <property type="match status" value="1"/>
</dbReference>
<keyword evidence="2" id="KW-1185">Reference proteome</keyword>
<reference evidence="1 2" key="1">
    <citation type="submission" date="2024-02" db="EMBL/GenBank/DDBJ databases">
        <authorList>
            <person name="Chen Y."/>
            <person name="Shah S."/>
            <person name="Dougan E. K."/>
            <person name="Thang M."/>
            <person name="Chan C."/>
        </authorList>
    </citation>
    <scope>NUCLEOTIDE SEQUENCE [LARGE SCALE GENOMIC DNA]</scope>
</reference>
<evidence type="ECO:0000313" key="1">
    <source>
        <dbReference type="EMBL" id="CAK9027878.1"/>
    </source>
</evidence>
<name>A0ABP0KMG2_9DINO</name>
<dbReference type="InterPro" id="IPR006813">
    <property type="entry name" value="Glyco_trans_17"/>
</dbReference>
<accession>A0ABP0KMG2</accession>
<protein>
    <submittedName>
        <fullName evidence="1">Uncharacterized protein</fullName>
    </submittedName>
</protein>
<dbReference type="EMBL" id="CAXAMN010009202">
    <property type="protein sequence ID" value="CAK9027878.1"/>
    <property type="molecule type" value="Genomic_DNA"/>
</dbReference>